<organism evidence="6 7">
    <name type="scientific">Dioscorea zingiberensis</name>
    <dbReference type="NCBI Taxonomy" id="325984"/>
    <lineage>
        <taxon>Eukaryota</taxon>
        <taxon>Viridiplantae</taxon>
        <taxon>Streptophyta</taxon>
        <taxon>Embryophyta</taxon>
        <taxon>Tracheophyta</taxon>
        <taxon>Spermatophyta</taxon>
        <taxon>Magnoliopsida</taxon>
        <taxon>Liliopsida</taxon>
        <taxon>Dioscoreales</taxon>
        <taxon>Dioscoreaceae</taxon>
        <taxon>Dioscorea</taxon>
    </lineage>
</organism>
<keyword evidence="4" id="KW-0472">Membrane</keyword>
<evidence type="ECO:0000313" key="6">
    <source>
        <dbReference type="EMBL" id="KAJ0964070.1"/>
    </source>
</evidence>
<evidence type="ECO:0000256" key="1">
    <source>
        <dbReference type="ARBA" id="ARBA00004167"/>
    </source>
</evidence>
<proteinExistence type="inferred from homology"/>
<dbReference type="OrthoDB" id="1878996at2759"/>
<gene>
    <name evidence="6" type="ORF">J5N97_029192</name>
</gene>
<protein>
    <submittedName>
        <fullName evidence="6">Uncharacterized protein</fullName>
    </submittedName>
</protein>
<reference evidence="6" key="2">
    <citation type="journal article" date="2022" name="Hortic Res">
        <title>The genome of Dioscorea zingiberensis sheds light on the biosynthesis, origin and evolution of the medicinally important diosgenin saponins.</title>
        <authorList>
            <person name="Li Y."/>
            <person name="Tan C."/>
            <person name="Li Z."/>
            <person name="Guo J."/>
            <person name="Li S."/>
            <person name="Chen X."/>
            <person name="Wang C."/>
            <person name="Dai X."/>
            <person name="Yang H."/>
            <person name="Song W."/>
            <person name="Hou L."/>
            <person name="Xu J."/>
            <person name="Tong Z."/>
            <person name="Xu A."/>
            <person name="Yuan X."/>
            <person name="Wang W."/>
            <person name="Yang Q."/>
            <person name="Chen L."/>
            <person name="Sun Z."/>
            <person name="Wang K."/>
            <person name="Pan B."/>
            <person name="Chen J."/>
            <person name="Bao Y."/>
            <person name="Liu F."/>
            <person name="Qi X."/>
            <person name="Gang D.R."/>
            <person name="Wen J."/>
            <person name="Li J."/>
        </authorList>
    </citation>
    <scope>NUCLEOTIDE SEQUENCE</scope>
    <source>
        <strain evidence="6">Dzin_1.0</strain>
    </source>
</reference>
<evidence type="ECO:0000256" key="2">
    <source>
        <dbReference type="ARBA" id="ARBA00022692"/>
    </source>
</evidence>
<evidence type="ECO:0000256" key="5">
    <source>
        <dbReference type="ARBA" id="ARBA00035114"/>
    </source>
</evidence>
<comment type="subcellular location">
    <subcellularLocation>
        <location evidence="1">Membrane</location>
        <topology evidence="1">Single-pass membrane protein</topology>
    </subcellularLocation>
</comment>
<dbReference type="Pfam" id="PF05633">
    <property type="entry name" value="ROH1-like"/>
    <property type="match status" value="2"/>
</dbReference>
<comment type="caution">
    <text evidence="6">The sequence shown here is derived from an EMBL/GenBank/DDBJ whole genome shotgun (WGS) entry which is preliminary data.</text>
</comment>
<comment type="similarity">
    <text evidence="5">Belongs to the ROH1 family.</text>
</comment>
<dbReference type="InterPro" id="IPR008511">
    <property type="entry name" value="ROH1-like"/>
</dbReference>
<dbReference type="EMBL" id="JAGGNH010000009">
    <property type="protein sequence ID" value="KAJ0964070.1"/>
    <property type="molecule type" value="Genomic_DNA"/>
</dbReference>
<dbReference type="PANTHER" id="PTHR31509">
    <property type="entry name" value="BPS1-LIKE PROTEIN"/>
    <property type="match status" value="1"/>
</dbReference>
<keyword evidence="2" id="KW-0812">Transmembrane</keyword>
<sequence length="345" mass="38638">MEQRQACSTAAVPTRRRSLLSFRRNQVVSMDQQSHDHELQEHDLFHSNVSQLLLSLLHEHNDDHLLTIPFLSKLIQAFLCCEEEFRSLLHNSLACNPSLLSRPPLDRLLPDHLDRAVKSLDVFNAVTQTLESLRQLHRQADIAVSALLHRPPSQLGQAQLNRAKRALTKLFTHTHPSSSFRRGCSFTNHRITGDVTTGLALSLQTMNSILTFLIWTLMSAFTGTSAGPAPPLVGLQERIWEELKKKKNGGVLLELQVLEKCSRAVLNAMEGCGDCCKDEMQMRDVAEKGVELGEACQRLNVGLGMFERLLREVFHRTVKSRGELQQCLDQSCRSSSSSAAASFPL</sequence>
<keyword evidence="7" id="KW-1185">Reference proteome</keyword>
<evidence type="ECO:0000256" key="4">
    <source>
        <dbReference type="ARBA" id="ARBA00023136"/>
    </source>
</evidence>
<reference evidence="6" key="1">
    <citation type="submission" date="2021-03" db="EMBL/GenBank/DDBJ databases">
        <authorList>
            <person name="Li Z."/>
            <person name="Yang C."/>
        </authorList>
    </citation>
    <scope>NUCLEOTIDE SEQUENCE</scope>
    <source>
        <strain evidence="6">Dzin_1.0</strain>
        <tissue evidence="6">Leaf</tissue>
    </source>
</reference>
<evidence type="ECO:0000313" key="7">
    <source>
        <dbReference type="Proteomes" id="UP001085076"/>
    </source>
</evidence>
<evidence type="ECO:0000256" key="3">
    <source>
        <dbReference type="ARBA" id="ARBA00022989"/>
    </source>
</evidence>
<name>A0A9D5C092_9LILI</name>
<keyword evidence="3" id="KW-1133">Transmembrane helix</keyword>
<dbReference type="GO" id="GO:0016020">
    <property type="term" value="C:membrane"/>
    <property type="evidence" value="ECO:0007669"/>
    <property type="project" value="UniProtKB-SubCell"/>
</dbReference>
<accession>A0A9D5C092</accession>
<dbReference type="Proteomes" id="UP001085076">
    <property type="component" value="Miscellaneous, Linkage group lg09"/>
</dbReference>
<dbReference type="AlphaFoldDB" id="A0A9D5C092"/>